<sequence length="424" mass="47043">MAGATKTGIFSWEDVLAQRYQHNKPPPLPQISPRLPAPYQPQPECHLLTRLSLELRLMIWESVLGGHRLHILQRANRQLGHIICPLHLSRAGSHAPPPPLTHSASRTKSSSPTRPWPCKNAPVDANVPFCQVCQGAGVTQPVKEAGFFVRSKRALGYADAGLLALVLTCRQISTESIPLLYASNTFEFSIPWTLPYFQPTIPTSSWASIRTIELRWSFPGHWLPTKDPARAIYVAAGQVPWQETCRAVKNLPGLRSFILILGSTWFGEGAERVPVFLEPLAGLELGRDRRRRQWERESEMGISMSTPVYMTVHQRDGDLDEMICSDGSRSSFDSMASVSRLSEEGSECSDECACPCPCAPETGLITGLHSPSSSEMNSEVARGSSEQRLATWQLRLEGQPYYSSEVQQIETELARRGIGCRVSI</sequence>
<dbReference type="STRING" id="933388.S7ZNM1"/>
<dbReference type="PANTHER" id="PTHR38790">
    <property type="entry name" value="2EXR DOMAIN-CONTAINING PROTEIN-RELATED"/>
    <property type="match status" value="1"/>
</dbReference>
<protein>
    <recommendedName>
        <fullName evidence="2">DUF7730 domain-containing protein</fullName>
    </recommendedName>
</protein>
<dbReference type="PANTHER" id="PTHR38790:SF9">
    <property type="entry name" value="F-BOX DOMAIN-CONTAINING PROTEIN"/>
    <property type="match status" value="1"/>
</dbReference>
<keyword evidence="4" id="KW-1185">Reference proteome</keyword>
<evidence type="ECO:0000256" key="1">
    <source>
        <dbReference type="SAM" id="MobiDB-lite"/>
    </source>
</evidence>
<feature type="compositionally biased region" description="Polar residues" evidence="1">
    <location>
        <begin position="102"/>
        <end position="113"/>
    </location>
</feature>
<feature type="domain" description="DUF7730" evidence="2">
    <location>
        <begin position="41"/>
        <end position="284"/>
    </location>
</feature>
<dbReference type="HOGENOM" id="CLU_053374_0_0_1"/>
<evidence type="ECO:0000313" key="3">
    <source>
        <dbReference type="EMBL" id="EPS30271.1"/>
    </source>
</evidence>
<dbReference type="AlphaFoldDB" id="S7ZNM1"/>
<name>S7ZNM1_PENO1</name>
<accession>S7ZNM1</accession>
<gene>
    <name evidence="3" type="ORF">PDE_05222</name>
</gene>
<proteinExistence type="predicted"/>
<dbReference type="Pfam" id="PF24864">
    <property type="entry name" value="DUF7730"/>
    <property type="match status" value="1"/>
</dbReference>
<dbReference type="Proteomes" id="UP000019376">
    <property type="component" value="Unassembled WGS sequence"/>
</dbReference>
<feature type="region of interest" description="Disordered" evidence="1">
    <location>
        <begin position="92"/>
        <end position="117"/>
    </location>
</feature>
<dbReference type="eggNOG" id="ENOG502SSV2">
    <property type="taxonomic scope" value="Eukaryota"/>
</dbReference>
<dbReference type="InterPro" id="IPR056632">
    <property type="entry name" value="DUF7730"/>
</dbReference>
<organism evidence="3 4">
    <name type="scientific">Penicillium oxalicum (strain 114-2 / CGMCC 5302)</name>
    <name type="common">Penicillium decumbens</name>
    <dbReference type="NCBI Taxonomy" id="933388"/>
    <lineage>
        <taxon>Eukaryota</taxon>
        <taxon>Fungi</taxon>
        <taxon>Dikarya</taxon>
        <taxon>Ascomycota</taxon>
        <taxon>Pezizomycotina</taxon>
        <taxon>Eurotiomycetes</taxon>
        <taxon>Eurotiomycetidae</taxon>
        <taxon>Eurotiales</taxon>
        <taxon>Aspergillaceae</taxon>
        <taxon>Penicillium</taxon>
    </lineage>
</organism>
<dbReference type="PhylomeDB" id="S7ZNM1"/>
<dbReference type="EMBL" id="KB644412">
    <property type="protein sequence ID" value="EPS30271.1"/>
    <property type="molecule type" value="Genomic_DNA"/>
</dbReference>
<dbReference type="OrthoDB" id="4757095at2759"/>
<evidence type="ECO:0000259" key="2">
    <source>
        <dbReference type="Pfam" id="PF24864"/>
    </source>
</evidence>
<reference evidence="3 4" key="1">
    <citation type="journal article" date="2013" name="PLoS ONE">
        <title>Genomic and secretomic analyses reveal unique features of the lignocellulolytic enzyme system of Penicillium decumbens.</title>
        <authorList>
            <person name="Liu G."/>
            <person name="Zhang L."/>
            <person name="Wei X."/>
            <person name="Zou G."/>
            <person name="Qin Y."/>
            <person name="Ma L."/>
            <person name="Li J."/>
            <person name="Zheng H."/>
            <person name="Wang S."/>
            <person name="Wang C."/>
            <person name="Xun L."/>
            <person name="Zhao G.-P."/>
            <person name="Zhou Z."/>
            <person name="Qu Y."/>
        </authorList>
    </citation>
    <scope>NUCLEOTIDE SEQUENCE [LARGE SCALE GENOMIC DNA]</scope>
    <source>
        <strain evidence="4">114-2 / CGMCC 5302</strain>
    </source>
</reference>
<evidence type="ECO:0000313" key="4">
    <source>
        <dbReference type="Proteomes" id="UP000019376"/>
    </source>
</evidence>